<dbReference type="Proteomes" id="UP000697127">
    <property type="component" value="Unassembled WGS sequence"/>
</dbReference>
<dbReference type="GO" id="GO:0004519">
    <property type="term" value="F:endonuclease activity"/>
    <property type="evidence" value="ECO:0007669"/>
    <property type="project" value="InterPro"/>
</dbReference>
<dbReference type="InterPro" id="IPR051289">
    <property type="entry name" value="LAGLIDADG_Endonuclease"/>
</dbReference>
<keyword evidence="3" id="KW-1185">Reference proteome</keyword>
<dbReference type="SUPFAM" id="SSF55608">
    <property type="entry name" value="Homing endonucleases"/>
    <property type="match status" value="1"/>
</dbReference>
<dbReference type="AlphaFoldDB" id="A0A9P7BDU1"/>
<dbReference type="OrthoDB" id="5343652at2759"/>
<evidence type="ECO:0000259" key="1">
    <source>
        <dbReference type="Pfam" id="PF00961"/>
    </source>
</evidence>
<comment type="caution">
    <text evidence="2">The sequence shown here is derived from an EMBL/GenBank/DDBJ whole genome shotgun (WGS) entry which is preliminary data.</text>
</comment>
<name>A0A9P7BDU1_9ASCO</name>
<protein>
    <recommendedName>
        <fullName evidence="1">Homing endonuclease LAGLIDADG domain-containing protein</fullName>
    </recommendedName>
</protein>
<gene>
    <name evidence="2" type="ORF">C6P40_002656</name>
</gene>
<reference evidence="2" key="1">
    <citation type="submission" date="2020-11" db="EMBL/GenBank/DDBJ databases">
        <title>Kefir isolates.</title>
        <authorList>
            <person name="Marcisauskas S."/>
            <person name="Kim Y."/>
            <person name="Blasche S."/>
        </authorList>
    </citation>
    <scope>NUCLEOTIDE SEQUENCE</scope>
    <source>
        <strain evidence="2">Olga-1</strain>
    </source>
</reference>
<dbReference type="PANTHER" id="PTHR36181:SF4">
    <property type="entry name" value="LAGLIDADG ENDONUCLEASE"/>
    <property type="match status" value="1"/>
</dbReference>
<dbReference type="GO" id="GO:0005739">
    <property type="term" value="C:mitochondrion"/>
    <property type="evidence" value="ECO:0007669"/>
    <property type="project" value="UniProtKB-ARBA"/>
</dbReference>
<proteinExistence type="predicted"/>
<dbReference type="EMBL" id="PUHW01000298">
    <property type="protein sequence ID" value="KAG0687211.1"/>
    <property type="molecule type" value="Genomic_DNA"/>
</dbReference>
<organism evidence="2 3">
    <name type="scientific">Pichia californica</name>
    <dbReference type="NCBI Taxonomy" id="460514"/>
    <lineage>
        <taxon>Eukaryota</taxon>
        <taxon>Fungi</taxon>
        <taxon>Dikarya</taxon>
        <taxon>Ascomycota</taxon>
        <taxon>Saccharomycotina</taxon>
        <taxon>Pichiomycetes</taxon>
        <taxon>Pichiales</taxon>
        <taxon>Pichiaceae</taxon>
        <taxon>Pichia</taxon>
    </lineage>
</organism>
<dbReference type="InterPro" id="IPR004860">
    <property type="entry name" value="LAGLIDADG_dom"/>
</dbReference>
<dbReference type="PANTHER" id="PTHR36181">
    <property type="entry name" value="INTRON-ENCODED ENDONUCLEASE AI3-RELATED"/>
    <property type="match status" value="1"/>
</dbReference>
<dbReference type="InterPro" id="IPR027434">
    <property type="entry name" value="Homing_endonucl"/>
</dbReference>
<feature type="domain" description="Homing endonuclease LAGLIDADG" evidence="1">
    <location>
        <begin position="18"/>
        <end position="119"/>
    </location>
</feature>
<accession>A0A9P7BDU1</accession>
<evidence type="ECO:0000313" key="3">
    <source>
        <dbReference type="Proteomes" id="UP000697127"/>
    </source>
</evidence>
<sequence>MKLNNRILIDERFNDSYIAGFVHGDGGFSVQLALSKTTKSKRIRLNPMFTLTQHIRNEELIKKIIKRLGNVGSYSVDNKNIMRYRLSKIIDFKEKLIPFFDENQVKKDKLINYIKLKFIVEKLLTIENSFR</sequence>
<dbReference type="Pfam" id="PF00961">
    <property type="entry name" value="LAGLIDADG_1"/>
    <property type="match status" value="1"/>
</dbReference>
<dbReference type="Gene3D" id="3.10.28.10">
    <property type="entry name" value="Homing endonucleases"/>
    <property type="match status" value="1"/>
</dbReference>
<evidence type="ECO:0000313" key="2">
    <source>
        <dbReference type="EMBL" id="KAG0687211.1"/>
    </source>
</evidence>